<keyword evidence="3" id="KW-1185">Reference proteome</keyword>
<dbReference type="EMBL" id="JACIEP010000011">
    <property type="protein sequence ID" value="MBB4037080.1"/>
    <property type="molecule type" value="Genomic_DNA"/>
</dbReference>
<comment type="caution">
    <text evidence="2">The sequence shown here is derived from an EMBL/GenBank/DDBJ whole genome shotgun (WGS) entry which is preliminary data.</text>
</comment>
<evidence type="ECO:0000313" key="3">
    <source>
        <dbReference type="Proteomes" id="UP000555103"/>
    </source>
</evidence>
<feature type="domain" description="Replication-associated protein ORF2/G2P" evidence="1">
    <location>
        <begin position="143"/>
        <end position="245"/>
    </location>
</feature>
<dbReference type="InterPro" id="IPR056906">
    <property type="entry name" value="ORF2/G2P_dom"/>
</dbReference>
<proteinExistence type="predicted"/>
<sequence length="345" mass="41381">MGIILKENNLIYTKMKHDKFLGSSTYKYNKATNTIYKKVKLKANIPQSDIQELNQNKDYVTDNEFRESINDFYNDGHQFSRFKNKDEQLHHEKPKRPKKTIYTLNKKKVREKCSAFFGLRKSKKFLAFYSISFPQNFPDEFAYKCFNTVLTRLRKKCGLKSYLWVAERQKNGTIHFHMLTNTFMQIRIVNYFMARAINNQIRKKENKGKINVNFDIQKYNGVDVRHVNNNRKALNCYLTKYVSKNTISFYKLPYHSSHDISELFTAETFVNENTNDFKPIKETLKHIKTFVVDNEWCTIEYLCQKQDNGKYFNPPDSWYWLRDFLNEQIYKNHYAKVKFDNMPLS</sequence>
<protein>
    <recommendedName>
        <fullName evidence="1">Replication-associated protein ORF2/G2P domain-containing protein</fullName>
    </recommendedName>
</protein>
<name>A0A840CM59_9BACT</name>
<reference evidence="2 3" key="1">
    <citation type="submission" date="2020-08" db="EMBL/GenBank/DDBJ databases">
        <title>Genomic Encyclopedia of Type Strains, Phase IV (KMG-IV): sequencing the most valuable type-strain genomes for metagenomic binning, comparative biology and taxonomic classification.</title>
        <authorList>
            <person name="Goeker M."/>
        </authorList>
    </citation>
    <scope>NUCLEOTIDE SEQUENCE [LARGE SCALE GENOMIC DNA]</scope>
    <source>
        <strain evidence="2 3">DSM 104969</strain>
    </source>
</reference>
<dbReference type="RefSeq" id="WP_183307946.1">
    <property type="nucleotide sequence ID" value="NZ_JACIEP010000011.1"/>
</dbReference>
<organism evidence="2 3">
    <name type="scientific">Dysgonomonas hofstadii</name>
    <dbReference type="NCBI Taxonomy" id="637886"/>
    <lineage>
        <taxon>Bacteria</taxon>
        <taxon>Pseudomonadati</taxon>
        <taxon>Bacteroidota</taxon>
        <taxon>Bacteroidia</taxon>
        <taxon>Bacteroidales</taxon>
        <taxon>Dysgonomonadaceae</taxon>
        <taxon>Dysgonomonas</taxon>
    </lineage>
</organism>
<dbReference type="Proteomes" id="UP000555103">
    <property type="component" value="Unassembled WGS sequence"/>
</dbReference>
<evidence type="ECO:0000313" key="2">
    <source>
        <dbReference type="EMBL" id="MBB4037080.1"/>
    </source>
</evidence>
<gene>
    <name evidence="2" type="ORF">GGR21_002995</name>
</gene>
<accession>A0A840CM59</accession>
<evidence type="ECO:0000259" key="1">
    <source>
        <dbReference type="Pfam" id="PF23343"/>
    </source>
</evidence>
<dbReference type="Pfam" id="PF23343">
    <property type="entry name" value="REP_ORF2-G2P"/>
    <property type="match status" value="1"/>
</dbReference>
<dbReference type="AlphaFoldDB" id="A0A840CM59"/>